<dbReference type="EMBL" id="GECZ01017017">
    <property type="protein sequence ID" value="JAS52752.1"/>
    <property type="molecule type" value="Transcribed_RNA"/>
</dbReference>
<feature type="region of interest" description="Disordered" evidence="1">
    <location>
        <begin position="264"/>
        <end position="290"/>
    </location>
</feature>
<feature type="region of interest" description="Disordered" evidence="1">
    <location>
        <begin position="1"/>
        <end position="63"/>
    </location>
</feature>
<reference evidence="2" key="1">
    <citation type="submission" date="2015-11" db="EMBL/GenBank/DDBJ databases">
        <title>De novo transcriptome assembly of four potential Pierce s Disease insect vectors from Arizona vineyards.</title>
        <authorList>
            <person name="Tassone E.E."/>
        </authorList>
    </citation>
    <scope>NUCLEOTIDE SEQUENCE</scope>
</reference>
<evidence type="ECO:0000313" key="2">
    <source>
        <dbReference type="EMBL" id="JAS52752.1"/>
    </source>
</evidence>
<dbReference type="InterPro" id="IPR036322">
    <property type="entry name" value="WD40_repeat_dom_sf"/>
</dbReference>
<accession>A0A1B6FRB4</accession>
<gene>
    <name evidence="2" type="ORF">g.23719</name>
</gene>
<feature type="compositionally biased region" description="Basic and acidic residues" evidence="1">
    <location>
        <begin position="24"/>
        <end position="38"/>
    </location>
</feature>
<evidence type="ECO:0000256" key="1">
    <source>
        <dbReference type="SAM" id="MobiDB-lite"/>
    </source>
</evidence>
<feature type="region of interest" description="Disordered" evidence="1">
    <location>
        <begin position="87"/>
        <end position="109"/>
    </location>
</feature>
<feature type="region of interest" description="Disordered" evidence="1">
    <location>
        <begin position="778"/>
        <end position="817"/>
    </location>
</feature>
<organism evidence="2">
    <name type="scientific">Cuerna arida</name>
    <dbReference type="NCBI Taxonomy" id="1464854"/>
    <lineage>
        <taxon>Eukaryota</taxon>
        <taxon>Metazoa</taxon>
        <taxon>Ecdysozoa</taxon>
        <taxon>Arthropoda</taxon>
        <taxon>Hexapoda</taxon>
        <taxon>Insecta</taxon>
        <taxon>Pterygota</taxon>
        <taxon>Neoptera</taxon>
        <taxon>Paraneoptera</taxon>
        <taxon>Hemiptera</taxon>
        <taxon>Auchenorrhyncha</taxon>
        <taxon>Membracoidea</taxon>
        <taxon>Cicadellidae</taxon>
        <taxon>Cicadellinae</taxon>
        <taxon>Proconiini</taxon>
        <taxon>Cuerna</taxon>
    </lineage>
</organism>
<proteinExistence type="predicted"/>
<dbReference type="SUPFAM" id="SSF50978">
    <property type="entry name" value="WD40 repeat-like"/>
    <property type="match status" value="1"/>
</dbReference>
<dbReference type="AlphaFoldDB" id="A0A1B6FRB4"/>
<sequence length="1180" mass="132315">MNSEGKNKRRFNWKDGNTNKKFHGTREYNNEYDNRPVWDEAYSSQSPYPNSYGRPNRSWGRGRNHYNRYQHNRYNNHFQQPQVFSPPILTEPQTEPEEGVVSGPGSESERLEKILATKKRLEEALASKPSDGSHQDISFQDSSKNTDRVKTSENILEVTGVDLRLTNSDFKEIGSVVTNVAVEGEAEANDIILNTSHCISQQRSFDTACPNPPSTSSKTLRLGGWSVSAINELISSEEPVHTNLPKTGGEMYFQETRERILGNVQSSSSQQSVDSTPPRQSASNTSYQQRNKFSRVGRLYQSFLKSRLCGYTLKMRDKTIKSSGPNPFLDKSVLDNKNENDVEKESATSIGNNKILELQMPRPIPVKMEGNGGASVNTPEDIAAEEANEFCKEYSFLLTHPNYLIPPEDLEKFGLGHLSEMTRLLNERRNDGINTPPVEDQDSPLRVRSLNALNSVTEQDITFTQPVNQSHSNSMDVSTPSTNMYNSRDQEPSAGGVTSHKQHLSSGIQQHNLFNDLRNQSPISGFSFSLPQASTRSNISSDTNNVLIQTVVERVMEELKSANTNSQILSQQNQLRDTSHSSIVTNHNEPTSSVSKQPSTHLKGINDKLLTLFLIDKQIENLRQEKMKIYNEMLSSKEISSAVLNCWAQDQIQQGNFKNLIANSTVHLNTSTASEVLGVPNKLIQENNLLVPFGETFNNTCLQEAVFELAELKKEDTTINKLGGMTVEALPNSTEPHDIFNSTPVVRNMENSVPKLSVRKDLHDPNISRRLCDEENVLKDHKTEESSSELSSKSSKDKIKVKNSVLQKKEKKKNKKKKKKGTSDCVIDLVGDTSDEEMCNISQEGIVSGIDPLAPDDTCPRSLENYVLNNDRSVKSLDGSVLLPENYNATCITILHNMVVVGTKEGYLIGFSALTLKQRFCKEIHSDSIICQQKIRDYLLTGSADSTICILTMAKKQSKKISVLPIPETAPVMCLECKFNHVYGGTKNGFMVVYRFVIKATQTIEIKKVNIKKLTNSSIVALRAVKVESELLVIVASRGEQITIRNAYTGEVIRTFDWCDTVYCLKLLKKSTSVYCGTNTKSVKVVDYVTGENVHDCQVGRAVVKIEFHRNVMFTACYDGKVYFYDIKNLKLIASLVVSKGIIVNMVLFKEKMFVVDNRKELHAVPFPEELKLHFMNTNT</sequence>
<name>A0A1B6FRB4_9HEMI</name>
<dbReference type="Gene3D" id="2.130.10.10">
    <property type="entry name" value="YVTN repeat-like/Quinoprotein amine dehydrogenase"/>
    <property type="match status" value="1"/>
</dbReference>
<feature type="region of interest" description="Disordered" evidence="1">
    <location>
        <begin position="565"/>
        <end position="600"/>
    </location>
</feature>
<feature type="region of interest" description="Disordered" evidence="1">
    <location>
        <begin position="123"/>
        <end position="147"/>
    </location>
</feature>
<feature type="compositionally biased region" description="Polar residues" evidence="1">
    <location>
        <begin position="273"/>
        <end position="290"/>
    </location>
</feature>
<dbReference type="InterPro" id="IPR001680">
    <property type="entry name" value="WD40_rpt"/>
</dbReference>
<feature type="compositionally biased region" description="Polar residues" evidence="1">
    <location>
        <begin position="130"/>
        <end position="143"/>
    </location>
</feature>
<dbReference type="InterPro" id="IPR015943">
    <property type="entry name" value="WD40/YVTN_repeat-like_dom_sf"/>
</dbReference>
<protein>
    <submittedName>
        <fullName evidence="2">Uncharacterized protein</fullName>
    </submittedName>
</protein>
<dbReference type="SMART" id="SM00320">
    <property type="entry name" value="WD40"/>
    <property type="match status" value="3"/>
</dbReference>